<sequence length="100" mass="11728">MWAIHRSNNKSRTGQKIIGFSVEKCSRNDFRRFCHPGSIHFKRFILGDGTEQAKTKSSSPSLLSDNRTQQEEIMPHRWCLPVEIVLKDLFLERSCHSFRH</sequence>
<comment type="caution">
    <text evidence="1">The sequence shown here is derived from an EMBL/GenBank/DDBJ whole genome shotgun (WGS) entry which is preliminary data.</text>
</comment>
<accession>A0AAV4TFT4</accession>
<organism evidence="1 2">
    <name type="scientific">Caerostris extrusa</name>
    <name type="common">Bark spider</name>
    <name type="synonym">Caerostris bankana</name>
    <dbReference type="NCBI Taxonomy" id="172846"/>
    <lineage>
        <taxon>Eukaryota</taxon>
        <taxon>Metazoa</taxon>
        <taxon>Ecdysozoa</taxon>
        <taxon>Arthropoda</taxon>
        <taxon>Chelicerata</taxon>
        <taxon>Arachnida</taxon>
        <taxon>Araneae</taxon>
        <taxon>Araneomorphae</taxon>
        <taxon>Entelegynae</taxon>
        <taxon>Araneoidea</taxon>
        <taxon>Araneidae</taxon>
        <taxon>Caerostris</taxon>
    </lineage>
</organism>
<dbReference type="EMBL" id="BPLR01011116">
    <property type="protein sequence ID" value="GIY44257.1"/>
    <property type="molecule type" value="Genomic_DNA"/>
</dbReference>
<evidence type="ECO:0000313" key="1">
    <source>
        <dbReference type="EMBL" id="GIY44257.1"/>
    </source>
</evidence>
<gene>
    <name evidence="1" type="ORF">CEXT_236251</name>
</gene>
<dbReference type="AlphaFoldDB" id="A0AAV4TFT4"/>
<evidence type="ECO:0000313" key="2">
    <source>
        <dbReference type="Proteomes" id="UP001054945"/>
    </source>
</evidence>
<name>A0AAV4TFT4_CAEEX</name>
<reference evidence="1 2" key="1">
    <citation type="submission" date="2021-06" db="EMBL/GenBank/DDBJ databases">
        <title>Caerostris extrusa draft genome.</title>
        <authorList>
            <person name="Kono N."/>
            <person name="Arakawa K."/>
        </authorList>
    </citation>
    <scope>NUCLEOTIDE SEQUENCE [LARGE SCALE GENOMIC DNA]</scope>
</reference>
<keyword evidence="2" id="KW-1185">Reference proteome</keyword>
<proteinExistence type="predicted"/>
<dbReference type="Proteomes" id="UP001054945">
    <property type="component" value="Unassembled WGS sequence"/>
</dbReference>
<protein>
    <submittedName>
        <fullName evidence="1">Uncharacterized protein</fullName>
    </submittedName>
</protein>